<organism evidence="2 3">
    <name type="scientific">Thermus brockianus</name>
    <dbReference type="NCBI Taxonomy" id="56956"/>
    <lineage>
        <taxon>Bacteria</taxon>
        <taxon>Thermotogati</taxon>
        <taxon>Deinococcota</taxon>
        <taxon>Deinococci</taxon>
        <taxon>Thermales</taxon>
        <taxon>Thermaceae</taxon>
        <taxon>Thermus</taxon>
    </lineage>
</organism>
<accession>A0A1J0LVU8</accession>
<feature type="signal peptide" evidence="1">
    <location>
        <begin position="1"/>
        <end position="16"/>
    </location>
</feature>
<keyword evidence="1" id="KW-0732">Signal</keyword>
<evidence type="ECO:0000313" key="3">
    <source>
        <dbReference type="Proteomes" id="UP000182993"/>
    </source>
</evidence>
<evidence type="ECO:0000256" key="1">
    <source>
        <dbReference type="SAM" id="SignalP"/>
    </source>
</evidence>
<dbReference type="AlphaFoldDB" id="A0A1J0LVU8"/>
<sequence precursor="true">MKRVMGLLLASAMAMAASVGGHNGLKVASVFPPRSLPPGTVLVLEDAKGMALWQTGKGTLPSAEEVGKAAYVVFSLPSGETYRYPVVGKATSLASVRVRVGKNVYALSVLLKNRHVAIGKDGNLGMVKALTSSKAALPKKP</sequence>
<name>A0A1J0LVU8_THEBO</name>
<reference evidence="3" key="1">
    <citation type="submission" date="2016-06" db="EMBL/GenBank/DDBJ databases">
        <title>Whole genome sequencing of Thermus brockianus strain GE-1.</title>
        <authorList>
            <person name="Schaefers C."/>
            <person name="Blank S."/>
            <person name="Wiebusch S."/>
            <person name="Elleuche S."/>
            <person name="Antranikian G."/>
        </authorList>
    </citation>
    <scope>NUCLEOTIDE SEQUENCE [LARGE SCALE GENOMIC DNA]</scope>
    <source>
        <strain evidence="3">GE-1</strain>
        <plasmid evidence="3">ptb1</plasmid>
    </source>
</reference>
<evidence type="ECO:0000313" key="2">
    <source>
        <dbReference type="EMBL" id="APD10478.1"/>
    </source>
</evidence>
<dbReference type="Proteomes" id="UP000182993">
    <property type="component" value="Plasmid pTB1"/>
</dbReference>
<dbReference type="EMBL" id="CP016313">
    <property type="protein sequence ID" value="APD10478.1"/>
    <property type="molecule type" value="Genomic_DNA"/>
</dbReference>
<protein>
    <submittedName>
        <fullName evidence="2">Uncharacterized protein</fullName>
    </submittedName>
</protein>
<proteinExistence type="predicted"/>
<geneLocation type="plasmid" evidence="3">
    <name>ptb1</name>
</geneLocation>
<keyword evidence="2" id="KW-0614">Plasmid</keyword>
<gene>
    <name evidence="2" type="ORF">A0O31_02453</name>
</gene>
<dbReference type="KEGG" id="tbc:A0O31_02453"/>
<feature type="chain" id="PRO_5009614569" evidence="1">
    <location>
        <begin position="17"/>
        <end position="141"/>
    </location>
</feature>